<sequence length="155" mass="17177">MAATAPLVSINNEVAAATALYDPGGCSSSSAWRSNLEDDDRPVYALRARGFERGRSHLSPYTRLYASTGESSGSSSRQARAFNLPPHIKTRMRRLDHTLCLLHLAYFLGLITEENSNSIEDGFSMMPLDEATAQLFAIADKKRMDGSGARRRRYF</sequence>
<reference evidence="1" key="1">
    <citation type="submission" date="2023-06" db="EMBL/GenBank/DDBJ databases">
        <title>Conoideocrella luteorostrata (Hypocreales: Clavicipitaceae), a potential biocontrol fungus for elongate hemlock scale in United States Christmas tree production areas.</title>
        <authorList>
            <person name="Barrett H."/>
            <person name="Lovett B."/>
            <person name="Macias A.M."/>
            <person name="Stajich J.E."/>
            <person name="Kasson M.T."/>
        </authorList>
    </citation>
    <scope>NUCLEOTIDE SEQUENCE</scope>
    <source>
        <strain evidence="1">ARSEF 14590</strain>
    </source>
</reference>
<evidence type="ECO:0000313" key="1">
    <source>
        <dbReference type="EMBL" id="KAK2592330.1"/>
    </source>
</evidence>
<dbReference type="AlphaFoldDB" id="A0AAJ0CG77"/>
<evidence type="ECO:0000313" key="2">
    <source>
        <dbReference type="Proteomes" id="UP001251528"/>
    </source>
</evidence>
<name>A0AAJ0CG77_9HYPO</name>
<comment type="caution">
    <text evidence="1">The sequence shown here is derived from an EMBL/GenBank/DDBJ whole genome shotgun (WGS) entry which is preliminary data.</text>
</comment>
<organism evidence="1 2">
    <name type="scientific">Conoideocrella luteorostrata</name>
    <dbReference type="NCBI Taxonomy" id="1105319"/>
    <lineage>
        <taxon>Eukaryota</taxon>
        <taxon>Fungi</taxon>
        <taxon>Dikarya</taxon>
        <taxon>Ascomycota</taxon>
        <taxon>Pezizomycotina</taxon>
        <taxon>Sordariomycetes</taxon>
        <taxon>Hypocreomycetidae</taxon>
        <taxon>Hypocreales</taxon>
        <taxon>Clavicipitaceae</taxon>
        <taxon>Conoideocrella</taxon>
    </lineage>
</organism>
<dbReference type="Proteomes" id="UP001251528">
    <property type="component" value="Unassembled WGS sequence"/>
</dbReference>
<protein>
    <submittedName>
        <fullName evidence="1">Uncharacterized protein</fullName>
    </submittedName>
</protein>
<keyword evidence="2" id="KW-1185">Reference proteome</keyword>
<gene>
    <name evidence="1" type="ORF">QQS21_009988</name>
</gene>
<dbReference type="EMBL" id="JASWJB010000273">
    <property type="protein sequence ID" value="KAK2592330.1"/>
    <property type="molecule type" value="Genomic_DNA"/>
</dbReference>
<proteinExistence type="predicted"/>
<accession>A0AAJ0CG77</accession>